<keyword evidence="1 2" id="KW-0732">Signal</keyword>
<dbReference type="InterPro" id="IPR030678">
    <property type="entry name" value="Peptide/Ni-bd"/>
</dbReference>
<comment type="caution">
    <text evidence="4">The sequence shown here is derived from an EMBL/GenBank/DDBJ whole genome shotgun (WGS) entry which is preliminary data.</text>
</comment>
<dbReference type="InterPro" id="IPR039424">
    <property type="entry name" value="SBP_5"/>
</dbReference>
<dbReference type="OrthoDB" id="9803988at2"/>
<feature type="signal peptide" evidence="2">
    <location>
        <begin position="1"/>
        <end position="20"/>
    </location>
</feature>
<dbReference type="Gene3D" id="3.40.190.10">
    <property type="entry name" value="Periplasmic binding protein-like II"/>
    <property type="match status" value="1"/>
</dbReference>
<feature type="domain" description="Solute-binding protein family 5" evidence="3">
    <location>
        <begin position="99"/>
        <end position="503"/>
    </location>
</feature>
<dbReference type="PATRIC" id="fig|69222.5.peg.2621"/>
<dbReference type="PANTHER" id="PTHR30290">
    <property type="entry name" value="PERIPLASMIC BINDING COMPONENT OF ABC TRANSPORTER"/>
    <property type="match status" value="1"/>
</dbReference>
<dbReference type="Proteomes" id="UP000019918">
    <property type="component" value="Unassembled WGS sequence"/>
</dbReference>
<name>A0A014NMS6_9GAMM</name>
<dbReference type="CDD" id="cd08497">
    <property type="entry name" value="MbnE-like"/>
    <property type="match status" value="1"/>
</dbReference>
<dbReference type="GO" id="GO:0030288">
    <property type="term" value="C:outer membrane-bounded periplasmic space"/>
    <property type="evidence" value="ECO:0007669"/>
    <property type="project" value="TreeGrafter"/>
</dbReference>
<dbReference type="STRING" id="69222.BG55_12725"/>
<sequence length="602" mass="69168">MILRWFALIAFSLTAPAVLAEKINESYAFAQLGEPKYATDFSHYDYVNPAAPKGGSVTLSALGTYDNFNRFASRGNPAAGSDTLYDTLFVSPDDEAGSYYPLIAEFARYPDNYRWVEVTLKPQARFQDGTPITADDVAFTFNKFMTEGVPQFRVVFKGITAKAISRLTVRFELPESDRDKMLSLLSLPVFPEKFWKDHKLSEPLPTPPLSSGPYRITSYKVGQSVTYSRVQDYWAADLPVNRGLHNFDTLRYDYYLDDNVAFEAFKAGAFDFRNEGSAKKWATQYQGKNFSQHFIVKDEQPNRVATATNWLAFNVPKPLFSDRRVREAISLVFDFEWMNKALFYGSYQRTNSYFQNTEYAARHYPDAKELEILAPFKGKIPDEVFSQIFQPSHTDGSGYNRSNLLKALDLLKQAGWQLKNQRLVNVNTGASFSFELLTRNDGNDQWILPFQHNLARIGIKLNIRQVDSSQYLARLRKGDFDMLASPYPAMPFPDSGLQIYWASAYINSSYNRPHVSNPVVDNLIKQINQHQGDKAALLPLGRALDRVLLWNYYMIPMWYNASDRYAWWNKFSMPETRPTWSLGFDSWWYDVNKAAQLPAQRR</sequence>
<dbReference type="Pfam" id="PF00496">
    <property type="entry name" value="SBP_bac_5"/>
    <property type="match status" value="1"/>
</dbReference>
<dbReference type="SUPFAM" id="SSF53850">
    <property type="entry name" value="Periplasmic binding protein-like II"/>
    <property type="match status" value="1"/>
</dbReference>
<dbReference type="Gene3D" id="3.10.105.10">
    <property type="entry name" value="Dipeptide-binding Protein, Domain 3"/>
    <property type="match status" value="1"/>
</dbReference>
<dbReference type="GO" id="GO:0043190">
    <property type="term" value="C:ATP-binding cassette (ABC) transporter complex"/>
    <property type="evidence" value="ECO:0007669"/>
    <property type="project" value="InterPro"/>
</dbReference>
<evidence type="ECO:0000313" key="4">
    <source>
        <dbReference type="EMBL" id="EXU75130.1"/>
    </source>
</evidence>
<dbReference type="AlphaFoldDB" id="A0A014NMS6"/>
<dbReference type="FunFam" id="3.10.105.10:FF:000005">
    <property type="entry name" value="ABC transporter substrate-binding protein"/>
    <property type="match status" value="1"/>
</dbReference>
<dbReference type="EMBL" id="JFHN01000051">
    <property type="protein sequence ID" value="EXU75130.1"/>
    <property type="molecule type" value="Genomic_DNA"/>
</dbReference>
<evidence type="ECO:0000256" key="2">
    <source>
        <dbReference type="SAM" id="SignalP"/>
    </source>
</evidence>
<proteinExistence type="predicted"/>
<dbReference type="RefSeq" id="WP_034937957.1">
    <property type="nucleotide sequence ID" value="NZ_JFHN01000051.1"/>
</dbReference>
<evidence type="ECO:0000313" key="5">
    <source>
        <dbReference type="Proteomes" id="UP000019918"/>
    </source>
</evidence>
<dbReference type="PIRSF" id="PIRSF002741">
    <property type="entry name" value="MppA"/>
    <property type="match status" value="1"/>
</dbReference>
<feature type="chain" id="PRO_5001472975" evidence="2">
    <location>
        <begin position="21"/>
        <end position="602"/>
    </location>
</feature>
<dbReference type="GO" id="GO:1904680">
    <property type="term" value="F:peptide transmembrane transporter activity"/>
    <property type="evidence" value="ECO:0007669"/>
    <property type="project" value="TreeGrafter"/>
</dbReference>
<dbReference type="GO" id="GO:0015833">
    <property type="term" value="P:peptide transport"/>
    <property type="evidence" value="ECO:0007669"/>
    <property type="project" value="TreeGrafter"/>
</dbReference>
<evidence type="ECO:0000256" key="1">
    <source>
        <dbReference type="ARBA" id="ARBA00022729"/>
    </source>
</evidence>
<dbReference type="GO" id="GO:0042884">
    <property type="term" value="P:microcin transport"/>
    <property type="evidence" value="ECO:0007669"/>
    <property type="project" value="TreeGrafter"/>
</dbReference>
<organism evidence="4 5">
    <name type="scientific">Erwinia mallotivora</name>
    <dbReference type="NCBI Taxonomy" id="69222"/>
    <lineage>
        <taxon>Bacteria</taxon>
        <taxon>Pseudomonadati</taxon>
        <taxon>Pseudomonadota</taxon>
        <taxon>Gammaproteobacteria</taxon>
        <taxon>Enterobacterales</taxon>
        <taxon>Erwiniaceae</taxon>
        <taxon>Erwinia</taxon>
    </lineage>
</organism>
<dbReference type="InterPro" id="IPR000914">
    <property type="entry name" value="SBP_5_dom"/>
</dbReference>
<dbReference type="PANTHER" id="PTHR30290:SF64">
    <property type="entry name" value="ABC TRANSPORTER PERIPLASMIC BINDING PROTEIN"/>
    <property type="match status" value="1"/>
</dbReference>
<accession>A0A014NMS6</accession>
<reference evidence="4 5" key="1">
    <citation type="submission" date="2014-02" db="EMBL/GenBank/DDBJ databases">
        <title>Draft genome of Erwinia mallotivora strain BT-MARDI, a papaya dieback pathogen.</title>
        <authorList>
            <person name="Redzuan R."/>
            <person name="Abu Bakar N."/>
            <person name="Badrun R."/>
            <person name="Mohd Raih M.F."/>
            <person name="Rozano L."/>
            <person name="Mat Amin N."/>
        </authorList>
    </citation>
    <scope>NUCLEOTIDE SEQUENCE [LARGE SCALE GENOMIC DNA]</scope>
    <source>
        <strain evidence="4 5">BT-MARDI</strain>
    </source>
</reference>
<gene>
    <name evidence="4" type="ORF">BG55_12725</name>
</gene>
<evidence type="ECO:0000259" key="3">
    <source>
        <dbReference type="Pfam" id="PF00496"/>
    </source>
</evidence>
<protein>
    <submittedName>
        <fullName evidence="4">Antibiotic ABC transporter substrate-binding protein</fullName>
    </submittedName>
</protein>
<keyword evidence="5" id="KW-1185">Reference proteome</keyword>